<dbReference type="EMBL" id="GBXM01003126">
    <property type="protein sequence ID" value="JAI05452.1"/>
    <property type="molecule type" value="Transcribed_RNA"/>
</dbReference>
<evidence type="ECO:0000313" key="1">
    <source>
        <dbReference type="EMBL" id="JAI05452.1"/>
    </source>
</evidence>
<reference evidence="1" key="1">
    <citation type="submission" date="2014-11" db="EMBL/GenBank/DDBJ databases">
        <authorList>
            <person name="Amaro Gonzalez C."/>
        </authorList>
    </citation>
    <scope>NUCLEOTIDE SEQUENCE</scope>
</reference>
<name>A0A0E9XSQ5_ANGAN</name>
<proteinExistence type="predicted"/>
<sequence length="143" mass="16531">MHASSSLLKKLDVVYHAALRFVTCASVHTHHCNLYEMVQWTSLYSRRKTHMLIFIFKALLGKLPQYISGLLKYYSSSHNTRSSEKILLMVPSIRTELGKSAFSFHAPHVWNELQGILNLKSLPSLDMFKNMLKSVFTEQCYCF</sequence>
<protein>
    <submittedName>
        <fullName evidence="1">Uncharacterized protein</fullName>
    </submittedName>
</protein>
<organism evidence="1">
    <name type="scientific">Anguilla anguilla</name>
    <name type="common">European freshwater eel</name>
    <name type="synonym">Muraena anguilla</name>
    <dbReference type="NCBI Taxonomy" id="7936"/>
    <lineage>
        <taxon>Eukaryota</taxon>
        <taxon>Metazoa</taxon>
        <taxon>Chordata</taxon>
        <taxon>Craniata</taxon>
        <taxon>Vertebrata</taxon>
        <taxon>Euteleostomi</taxon>
        <taxon>Actinopterygii</taxon>
        <taxon>Neopterygii</taxon>
        <taxon>Teleostei</taxon>
        <taxon>Anguilliformes</taxon>
        <taxon>Anguillidae</taxon>
        <taxon>Anguilla</taxon>
    </lineage>
</organism>
<accession>A0A0E9XSQ5</accession>
<reference evidence="1" key="2">
    <citation type="journal article" date="2015" name="Fish Shellfish Immunol.">
        <title>Early steps in the European eel (Anguilla anguilla)-Vibrio vulnificus interaction in the gills: Role of the RtxA13 toxin.</title>
        <authorList>
            <person name="Callol A."/>
            <person name="Pajuelo D."/>
            <person name="Ebbesson L."/>
            <person name="Teles M."/>
            <person name="MacKenzie S."/>
            <person name="Amaro C."/>
        </authorList>
    </citation>
    <scope>NUCLEOTIDE SEQUENCE</scope>
</reference>
<dbReference type="AlphaFoldDB" id="A0A0E9XSQ5"/>